<gene>
    <name evidence="7" type="ORF">pipiens_007713</name>
</gene>
<evidence type="ECO:0000256" key="1">
    <source>
        <dbReference type="ARBA" id="ARBA00022723"/>
    </source>
</evidence>
<sequence length="610" mass="70530">MFDVFMFPKKLQLPHSICEECSNQAQTCYRFFQLIIQYIEANDSTQEPQNDAEETLQTCDVCHSAFTTDLDLERHRKLVHIGLVNRNFQCLTCRKHFKTSRGLQQHTNHCQNSTGNESFHCTHCSRDFATGTSYANHVRSCHAEAICYFCDHGWSTEQKLLDHVREAHKDKLFSCKRCSKTERLRKTLNRHVRLVHGVLGREFYCGHCEVTFEDVSSLSEHIQGSHANLEEAGRDYEELLNDSLFPKEVGLDMEQDREEQEEHQETFLKHFNLVRSANSAGKSKPNPNKMILEEFLDEAFENDQIWTKYIAGGEEYLIDNYEFYLDGPSQATASNYKCPRCEEGFNKQCLLTFHLAEQHNIRCLICNDCGANFNRINEYKSHRQEHLKDNTKFRENVIPEAEEALSLVQREEKEYVLTEHEKGYTFTCKLCERTFAKKCNLEKHQCSFYNGQPKANPNSTPSTSSDSLFCTLCDRKFTSISGLKYHLKRHTDVKAFPCLYCNQKFTANSNLNAHIRNVHSESKNHVCPHCELRFAGKDHLTKHIRSRHEKDRAFACTECSKSYFQKSHLNDHVAAVHSGYKAFSCEQCGASYSGKGSLRRHVAKAHNKGD</sequence>
<evidence type="ECO:0000313" key="8">
    <source>
        <dbReference type="Proteomes" id="UP001562425"/>
    </source>
</evidence>
<dbReference type="FunFam" id="3.30.160.60:FF:000100">
    <property type="entry name" value="Zinc finger 45-like"/>
    <property type="match status" value="2"/>
</dbReference>
<keyword evidence="1" id="KW-0479">Metal-binding</keyword>
<evidence type="ECO:0000256" key="3">
    <source>
        <dbReference type="ARBA" id="ARBA00022771"/>
    </source>
</evidence>
<name>A0ABD1DK72_CULPP</name>
<dbReference type="PANTHER" id="PTHR24409">
    <property type="entry name" value="ZINC FINGER PROTEIN 142"/>
    <property type="match status" value="1"/>
</dbReference>
<feature type="domain" description="C2H2-type" evidence="6">
    <location>
        <begin position="468"/>
        <end position="495"/>
    </location>
</feature>
<dbReference type="Gene3D" id="3.30.160.60">
    <property type="entry name" value="Classic Zinc Finger"/>
    <property type="match status" value="8"/>
</dbReference>
<dbReference type="GO" id="GO:0008270">
    <property type="term" value="F:zinc ion binding"/>
    <property type="evidence" value="ECO:0007669"/>
    <property type="project" value="UniProtKB-KW"/>
</dbReference>
<dbReference type="EMBL" id="JBEHCU010005356">
    <property type="protein sequence ID" value="KAL1400106.1"/>
    <property type="molecule type" value="Genomic_DNA"/>
</dbReference>
<dbReference type="AlphaFoldDB" id="A0ABD1DK72"/>
<evidence type="ECO:0000256" key="5">
    <source>
        <dbReference type="PROSITE-ProRule" id="PRU00042"/>
    </source>
</evidence>
<dbReference type="SUPFAM" id="SSF57667">
    <property type="entry name" value="beta-beta-alpha zinc fingers"/>
    <property type="match status" value="5"/>
</dbReference>
<keyword evidence="3 5" id="KW-0863">Zinc-finger</keyword>
<dbReference type="PANTHER" id="PTHR24409:SF295">
    <property type="entry name" value="AZ2-RELATED"/>
    <property type="match status" value="1"/>
</dbReference>
<evidence type="ECO:0000313" key="7">
    <source>
        <dbReference type="EMBL" id="KAL1400106.1"/>
    </source>
</evidence>
<accession>A0ABD1DK72</accession>
<feature type="domain" description="C2H2-type" evidence="6">
    <location>
        <begin position="203"/>
        <end position="231"/>
    </location>
</feature>
<dbReference type="SMART" id="SM00355">
    <property type="entry name" value="ZnF_C2H2"/>
    <property type="match status" value="14"/>
</dbReference>
<dbReference type="InterPro" id="IPR036236">
    <property type="entry name" value="Znf_C2H2_sf"/>
</dbReference>
<dbReference type="PROSITE" id="PS50157">
    <property type="entry name" value="ZINC_FINGER_C2H2_2"/>
    <property type="match status" value="13"/>
</dbReference>
<keyword evidence="2" id="KW-0677">Repeat</keyword>
<dbReference type="Proteomes" id="UP001562425">
    <property type="component" value="Unassembled WGS sequence"/>
</dbReference>
<evidence type="ECO:0000256" key="2">
    <source>
        <dbReference type="ARBA" id="ARBA00022737"/>
    </source>
</evidence>
<feature type="domain" description="C2H2-type" evidence="6">
    <location>
        <begin position="426"/>
        <end position="454"/>
    </location>
</feature>
<feature type="domain" description="C2H2-type" evidence="6">
    <location>
        <begin position="554"/>
        <end position="582"/>
    </location>
</feature>
<feature type="domain" description="C2H2-type" evidence="6">
    <location>
        <begin position="119"/>
        <end position="143"/>
    </location>
</feature>
<comment type="caution">
    <text evidence="7">The sequence shown here is derived from an EMBL/GenBank/DDBJ whole genome shotgun (WGS) entry which is preliminary data.</text>
</comment>
<keyword evidence="4" id="KW-0862">Zinc</keyword>
<reference evidence="7 8" key="1">
    <citation type="submission" date="2024-05" db="EMBL/GenBank/DDBJ databases">
        <title>Culex pipiens pipiens assembly and annotation.</title>
        <authorList>
            <person name="Alout H."/>
            <person name="Durand T."/>
        </authorList>
    </citation>
    <scope>NUCLEOTIDE SEQUENCE [LARGE SCALE GENOMIC DNA]</scope>
    <source>
        <strain evidence="7">HA-2024</strain>
        <tissue evidence="7">Whole body</tissue>
    </source>
</reference>
<feature type="domain" description="C2H2-type" evidence="6">
    <location>
        <begin position="57"/>
        <end position="82"/>
    </location>
</feature>
<protein>
    <recommendedName>
        <fullName evidence="6">C2H2-type domain-containing protein</fullName>
    </recommendedName>
</protein>
<evidence type="ECO:0000256" key="4">
    <source>
        <dbReference type="ARBA" id="ARBA00022833"/>
    </source>
</evidence>
<feature type="domain" description="C2H2-type" evidence="6">
    <location>
        <begin position="336"/>
        <end position="359"/>
    </location>
</feature>
<organism evidence="7 8">
    <name type="scientific">Culex pipiens pipiens</name>
    <name type="common">Northern house mosquito</name>
    <dbReference type="NCBI Taxonomy" id="38569"/>
    <lineage>
        <taxon>Eukaryota</taxon>
        <taxon>Metazoa</taxon>
        <taxon>Ecdysozoa</taxon>
        <taxon>Arthropoda</taxon>
        <taxon>Hexapoda</taxon>
        <taxon>Insecta</taxon>
        <taxon>Pterygota</taxon>
        <taxon>Neoptera</taxon>
        <taxon>Endopterygota</taxon>
        <taxon>Diptera</taxon>
        <taxon>Nematocera</taxon>
        <taxon>Culicoidea</taxon>
        <taxon>Culicidae</taxon>
        <taxon>Culicinae</taxon>
        <taxon>Culicini</taxon>
        <taxon>Culex</taxon>
        <taxon>Culex</taxon>
    </lineage>
</organism>
<feature type="domain" description="C2H2-type" evidence="6">
    <location>
        <begin position="364"/>
        <end position="391"/>
    </location>
</feature>
<feature type="domain" description="C2H2-type" evidence="6">
    <location>
        <begin position="173"/>
        <end position="196"/>
    </location>
</feature>
<proteinExistence type="predicted"/>
<dbReference type="Pfam" id="PF12874">
    <property type="entry name" value="zf-met"/>
    <property type="match status" value="1"/>
</dbReference>
<feature type="domain" description="C2H2-type" evidence="6">
    <location>
        <begin position="88"/>
        <end position="118"/>
    </location>
</feature>
<feature type="domain" description="C2H2-type" evidence="6">
    <location>
        <begin position="496"/>
        <end position="524"/>
    </location>
</feature>
<dbReference type="InterPro" id="IPR013087">
    <property type="entry name" value="Znf_C2H2_type"/>
</dbReference>
<evidence type="ECO:0000259" key="6">
    <source>
        <dbReference type="PROSITE" id="PS50157"/>
    </source>
</evidence>
<feature type="domain" description="C2H2-type" evidence="6">
    <location>
        <begin position="525"/>
        <end position="553"/>
    </location>
</feature>
<feature type="domain" description="C2H2-type" evidence="6">
    <location>
        <begin position="583"/>
        <end position="610"/>
    </location>
</feature>
<dbReference type="Pfam" id="PF00096">
    <property type="entry name" value="zf-C2H2"/>
    <property type="match status" value="5"/>
</dbReference>
<dbReference type="PROSITE" id="PS00028">
    <property type="entry name" value="ZINC_FINGER_C2H2_1"/>
    <property type="match status" value="9"/>
</dbReference>
<keyword evidence="8" id="KW-1185">Reference proteome</keyword>